<evidence type="ECO:0008006" key="3">
    <source>
        <dbReference type="Google" id="ProtNLM"/>
    </source>
</evidence>
<organism evidence="1 2">
    <name type="scientific">Stutzerimonas stutzeri</name>
    <name type="common">Pseudomonas stutzeri</name>
    <dbReference type="NCBI Taxonomy" id="316"/>
    <lineage>
        <taxon>Bacteria</taxon>
        <taxon>Pseudomonadati</taxon>
        <taxon>Pseudomonadota</taxon>
        <taxon>Gammaproteobacteria</taxon>
        <taxon>Pseudomonadales</taxon>
        <taxon>Pseudomonadaceae</taxon>
        <taxon>Stutzerimonas</taxon>
    </lineage>
</organism>
<evidence type="ECO:0000313" key="1">
    <source>
        <dbReference type="EMBL" id="PNG03363.1"/>
    </source>
</evidence>
<evidence type="ECO:0000313" key="2">
    <source>
        <dbReference type="Proteomes" id="UP000235897"/>
    </source>
</evidence>
<dbReference type="EMBL" id="POUW01000010">
    <property type="protein sequence ID" value="PNG03363.1"/>
    <property type="molecule type" value="Genomic_DNA"/>
</dbReference>
<gene>
    <name evidence="1" type="ORF">CXL00_21585</name>
</gene>
<proteinExistence type="predicted"/>
<dbReference type="RefSeq" id="WP_102847616.1">
    <property type="nucleotide sequence ID" value="NZ_JAMOIG010000010.1"/>
</dbReference>
<protein>
    <recommendedName>
        <fullName evidence="3">Uracil DNA glycosylase superfamily protein</fullName>
    </recommendedName>
</protein>
<dbReference type="Proteomes" id="UP000235897">
    <property type="component" value="Unassembled WGS sequence"/>
</dbReference>
<comment type="caution">
    <text evidence="1">The sequence shown here is derived from an EMBL/GenBank/DDBJ whole genome shotgun (WGS) entry which is preliminary data.</text>
</comment>
<accession>A0A2N8SLL2</accession>
<reference evidence="1 2" key="1">
    <citation type="submission" date="2018-01" db="EMBL/GenBank/DDBJ databases">
        <title>Denitrification phenotypes of diverse strains of Pseudomonas stutzeri.</title>
        <authorList>
            <person name="Milligan D.A."/>
            <person name="Bergaust L."/>
            <person name="Bakken L.R."/>
            <person name="Frostegard A."/>
        </authorList>
    </citation>
    <scope>NUCLEOTIDE SEQUENCE [LARGE SCALE GENOMIC DNA]</scope>
    <source>
        <strain evidence="1 2">28a3</strain>
    </source>
</reference>
<sequence length="260" mass="28656">MSEFKQYRSQILDSEVRLNGKSLPACFNMPELRAGFITTSYSCFEYINRNARIVICGITPGMQQATNALLEARKALLNGASDEEAVKAAKEIASFSGPMRRNLVAMLDFVGINGLLGIESCASLFDQHKELVHYTSTLRYPVFVNGDNYSGTPNMLKTPCLLQQVETFLAEEVQALSSDCIYIPLGPKVVEALLHLQGKGLLKPEQIIAGLPHPSGANAERISYFMGNKERNQLSAKTNADSLDNARKAIFSQVAYLRSR</sequence>
<name>A0A2N8SLL2_STUST</name>
<dbReference type="AlphaFoldDB" id="A0A2N8SLL2"/>